<evidence type="ECO:0000259" key="2">
    <source>
        <dbReference type="Pfam" id="PF00107"/>
    </source>
</evidence>
<reference evidence="3" key="1">
    <citation type="submission" date="2019-08" db="EMBL/GenBank/DDBJ databases">
        <authorList>
            <person name="Kucharzyk K."/>
            <person name="Murdoch R.W."/>
            <person name="Higgins S."/>
            <person name="Loffler F."/>
        </authorList>
    </citation>
    <scope>NUCLEOTIDE SEQUENCE</scope>
</reference>
<gene>
    <name evidence="3" type="primary">tdh_26</name>
    <name evidence="3" type="ORF">SDC9_188950</name>
</gene>
<protein>
    <submittedName>
        <fullName evidence="3">L-threonine 3-dehydrogenase</fullName>
        <ecNumber evidence="3">1.1.1.103</ecNumber>
    </submittedName>
</protein>
<dbReference type="SUPFAM" id="SSF51735">
    <property type="entry name" value="NAD(P)-binding Rossmann-fold domains"/>
    <property type="match status" value="1"/>
</dbReference>
<dbReference type="Gene3D" id="3.90.180.10">
    <property type="entry name" value="Medium-chain alcohol dehydrogenases, catalytic domain"/>
    <property type="match status" value="1"/>
</dbReference>
<dbReference type="PANTHER" id="PTHR43401">
    <property type="entry name" value="L-THREONINE 3-DEHYDROGENASE"/>
    <property type="match status" value="1"/>
</dbReference>
<comment type="caution">
    <text evidence="3">The sequence shown here is derived from an EMBL/GenBank/DDBJ whole genome shotgun (WGS) entry which is preliminary data.</text>
</comment>
<dbReference type="Pfam" id="PF00107">
    <property type="entry name" value="ADH_zinc_N"/>
    <property type="match status" value="1"/>
</dbReference>
<sequence>MRALHQAGFKALDSTVICGAGPIGTLTGILLKHCGASRIIVSDIDEARLALCREFGFETVNIREKSVIEYVNETTGGDGVDIVFECSGAESSALDATKLCKIGGTICMTGVHKVPHAMNLQDINFKEQKVVGTRVYTMVEFGQAVEYAKVINADLEKIVSHVVPIEESDKVFAMIADPKINTAKVLVDCQAK</sequence>
<dbReference type="PANTHER" id="PTHR43401:SF2">
    <property type="entry name" value="L-THREONINE 3-DEHYDROGENASE"/>
    <property type="match status" value="1"/>
</dbReference>
<feature type="domain" description="Alcohol dehydrogenase-like C-terminal" evidence="2">
    <location>
        <begin position="22"/>
        <end position="146"/>
    </location>
</feature>
<evidence type="ECO:0000256" key="1">
    <source>
        <dbReference type="ARBA" id="ARBA00023002"/>
    </source>
</evidence>
<name>A0A645HZ17_9ZZZZ</name>
<dbReference type="AlphaFoldDB" id="A0A645HZ17"/>
<dbReference type="InterPro" id="IPR013149">
    <property type="entry name" value="ADH-like_C"/>
</dbReference>
<dbReference type="InterPro" id="IPR050129">
    <property type="entry name" value="Zn_alcohol_dh"/>
</dbReference>
<accession>A0A645HZ17</accession>
<dbReference type="EC" id="1.1.1.103" evidence="3"/>
<dbReference type="EMBL" id="VSSQ01098410">
    <property type="protein sequence ID" value="MPN41404.1"/>
    <property type="molecule type" value="Genomic_DNA"/>
</dbReference>
<dbReference type="GO" id="GO:0008743">
    <property type="term" value="F:L-threonine 3-dehydrogenase activity"/>
    <property type="evidence" value="ECO:0007669"/>
    <property type="project" value="UniProtKB-EC"/>
</dbReference>
<dbReference type="InterPro" id="IPR036291">
    <property type="entry name" value="NAD(P)-bd_dom_sf"/>
</dbReference>
<organism evidence="3">
    <name type="scientific">bioreactor metagenome</name>
    <dbReference type="NCBI Taxonomy" id="1076179"/>
    <lineage>
        <taxon>unclassified sequences</taxon>
        <taxon>metagenomes</taxon>
        <taxon>ecological metagenomes</taxon>
    </lineage>
</organism>
<keyword evidence="1 3" id="KW-0560">Oxidoreductase</keyword>
<evidence type="ECO:0000313" key="3">
    <source>
        <dbReference type="EMBL" id="MPN41404.1"/>
    </source>
</evidence>
<proteinExistence type="predicted"/>